<feature type="compositionally biased region" description="Acidic residues" evidence="1">
    <location>
        <begin position="512"/>
        <end position="538"/>
    </location>
</feature>
<reference evidence="3 4" key="1">
    <citation type="submission" date="2018-08" db="EMBL/GenBank/DDBJ databases">
        <title>Genomic investigation of the strawberry pathogen Phytophthora fragariae indicates pathogenicity is determined by transcriptional variation in three key races.</title>
        <authorList>
            <person name="Adams T.M."/>
            <person name="Armitage A.D."/>
            <person name="Sobczyk M.K."/>
            <person name="Bates H.J."/>
            <person name="Dunwell J.M."/>
            <person name="Nellist C.F."/>
            <person name="Harrison R.J."/>
        </authorList>
    </citation>
    <scope>NUCLEOTIDE SEQUENCE [LARGE SCALE GENOMIC DNA]</scope>
    <source>
        <strain evidence="3 4">A4</strain>
    </source>
</reference>
<dbReference type="AlphaFoldDB" id="A0A6A4D6U5"/>
<dbReference type="Gene3D" id="2.170.270.10">
    <property type="entry name" value="SET domain"/>
    <property type="match status" value="1"/>
</dbReference>
<dbReference type="PANTHER" id="PTHR34409:SF1">
    <property type="entry name" value="MYB-LIKE DOMAIN-CONTAINING PROTEIN"/>
    <property type="match status" value="1"/>
</dbReference>
<dbReference type="InterPro" id="IPR001214">
    <property type="entry name" value="SET_dom"/>
</dbReference>
<accession>A0A6A4D6U5</accession>
<sequence length="813" mass="90190">MLTIILTYVSFTLRAYRRSYIFRQSETTLICEFAAGGAKSTAANTSKGAMVHFTHSAVHWRRRCINDMSSEDEENTPPNIQPSQQYDRVSKRRVEGDSDSASATGTATPPWLPPERSRPKSKAATNPPPSQKSTSAPVSPPMPSRPYSSPTTSSPVLLETPPRSPARPRTNNALQLRHEGRRARREASAPYARRQSAPQRDARPVINPRGAMRVTADESPRAQLRGPRPRDRFIPAQWPYRVIHLREQFNPLATVFPSVPHFGWRDCQSPCRVDSCRNSLMHLYCNINCCPYGGLCGNALVESSKVYLGRDVRTRSLARASKRANGYRLVMRQRPERPTFPVRVAINAENMGGHMRFVNHSCQPVAKFVEVANGRRTTVVVASMQDIHPGEEVTVDYGDDLCSPPPRLHPPLPMPKHSGTTNYSMADADRLLALVEKMLPLGRDESERFAMTFNANRPRGSPERDFERLRLKFKVLHSTRKPTGVQEMPPLVKKAKETKCAIDDKANVVEMDDEADNDQPDFCFEVDPDDSFYEDGEGEGLQVPTTASVGRSGCCESPSSDESAEDESTASSRSSGRGAFQDLLTLPLTTDDLDELARTPRPAPVRAAPNTRRAGSGGMTPPRKTAATAPSSDASQQPPTQGAAATTNRDAAEAAKYPKLHKTSNRLGGVDLAGFRDTVGAKRAHEEDKDTMEASYAKAKRIRAMKATTALKTKLDGLENNATNMRGGILETLLLLCEESERKADAHRAEEDQRRRDEKAANEARLLEAKAEAEARRREEKLEREERARREREDARARTQELIILIGALTKKA</sequence>
<name>A0A6A4D6U5_9STRA</name>
<evidence type="ECO:0000313" key="4">
    <source>
        <dbReference type="Proteomes" id="UP000437068"/>
    </source>
</evidence>
<dbReference type="EMBL" id="QXGE01000959">
    <property type="protein sequence ID" value="KAE9300252.1"/>
    <property type="molecule type" value="Genomic_DNA"/>
</dbReference>
<dbReference type="SUPFAM" id="SSF82199">
    <property type="entry name" value="SET domain"/>
    <property type="match status" value="1"/>
</dbReference>
<gene>
    <name evidence="3" type="ORF">PF001_g15048</name>
</gene>
<feature type="compositionally biased region" description="Low complexity" evidence="1">
    <location>
        <begin position="145"/>
        <end position="161"/>
    </location>
</feature>
<feature type="compositionally biased region" description="Low complexity" evidence="1">
    <location>
        <begin position="604"/>
        <end position="614"/>
    </location>
</feature>
<dbReference type="InterPro" id="IPR046341">
    <property type="entry name" value="SET_dom_sf"/>
</dbReference>
<proteinExistence type="predicted"/>
<organism evidence="3 4">
    <name type="scientific">Phytophthora fragariae</name>
    <dbReference type="NCBI Taxonomy" id="53985"/>
    <lineage>
        <taxon>Eukaryota</taxon>
        <taxon>Sar</taxon>
        <taxon>Stramenopiles</taxon>
        <taxon>Oomycota</taxon>
        <taxon>Peronosporomycetes</taxon>
        <taxon>Peronosporales</taxon>
        <taxon>Peronosporaceae</taxon>
        <taxon>Phytophthora</taxon>
    </lineage>
</organism>
<comment type="caution">
    <text evidence="3">The sequence shown here is derived from an EMBL/GenBank/DDBJ whole genome shotgun (WGS) entry which is preliminary data.</text>
</comment>
<dbReference type="Pfam" id="PF20681">
    <property type="entry name" value="DUF6818"/>
    <property type="match status" value="1"/>
</dbReference>
<dbReference type="InterPro" id="IPR049203">
    <property type="entry name" value="DUF6818"/>
</dbReference>
<dbReference type="Proteomes" id="UP000437068">
    <property type="component" value="Unassembled WGS sequence"/>
</dbReference>
<dbReference type="PANTHER" id="PTHR34409">
    <property type="entry name" value="SET DOMAIN-CONTAINING PROTEIN"/>
    <property type="match status" value="1"/>
</dbReference>
<feature type="region of interest" description="Disordered" evidence="1">
    <location>
        <begin position="512"/>
        <end position="667"/>
    </location>
</feature>
<feature type="compositionally biased region" description="Polar residues" evidence="1">
    <location>
        <begin position="628"/>
        <end position="640"/>
    </location>
</feature>
<feature type="region of interest" description="Disordered" evidence="1">
    <location>
        <begin position="69"/>
        <end position="203"/>
    </location>
</feature>
<evidence type="ECO:0000313" key="3">
    <source>
        <dbReference type="EMBL" id="KAE9300252.1"/>
    </source>
</evidence>
<feature type="region of interest" description="Disordered" evidence="1">
    <location>
        <begin position="746"/>
        <end position="796"/>
    </location>
</feature>
<feature type="domain" description="SET" evidence="2">
    <location>
        <begin position="296"/>
        <end position="398"/>
    </location>
</feature>
<dbReference type="SMART" id="SM00317">
    <property type="entry name" value="SET"/>
    <property type="match status" value="1"/>
</dbReference>
<evidence type="ECO:0000256" key="1">
    <source>
        <dbReference type="SAM" id="MobiDB-lite"/>
    </source>
</evidence>
<feature type="compositionally biased region" description="Polar residues" evidence="1">
    <location>
        <begin position="76"/>
        <end position="87"/>
    </location>
</feature>
<evidence type="ECO:0000259" key="2">
    <source>
        <dbReference type="PROSITE" id="PS50280"/>
    </source>
</evidence>
<protein>
    <recommendedName>
        <fullName evidence="2">SET domain-containing protein</fullName>
    </recommendedName>
</protein>
<dbReference type="PROSITE" id="PS50280">
    <property type="entry name" value="SET"/>
    <property type="match status" value="1"/>
</dbReference>
<dbReference type="Pfam" id="PF00856">
    <property type="entry name" value="SET"/>
    <property type="match status" value="1"/>
</dbReference>